<gene>
    <name evidence="2" type="ORF">Tco_1055065</name>
</gene>
<reference evidence="2" key="2">
    <citation type="submission" date="2022-01" db="EMBL/GenBank/DDBJ databases">
        <authorList>
            <person name="Yamashiro T."/>
            <person name="Shiraishi A."/>
            <person name="Satake H."/>
            <person name="Nakayama K."/>
        </authorList>
    </citation>
    <scope>NUCLEOTIDE SEQUENCE</scope>
</reference>
<dbReference type="EMBL" id="BQNB010019019">
    <property type="protein sequence ID" value="GJT80723.1"/>
    <property type="molecule type" value="Genomic_DNA"/>
</dbReference>
<keyword evidence="3" id="KW-1185">Reference proteome</keyword>
<reference evidence="2" key="1">
    <citation type="journal article" date="2022" name="Int. J. Mol. Sci.">
        <title>Draft Genome of Tanacetum Coccineum: Genomic Comparison of Closely Related Tanacetum-Family Plants.</title>
        <authorList>
            <person name="Yamashiro T."/>
            <person name="Shiraishi A."/>
            <person name="Nakayama K."/>
            <person name="Satake H."/>
        </authorList>
    </citation>
    <scope>NUCLEOTIDE SEQUENCE</scope>
</reference>
<accession>A0ABQ5H0X5</accession>
<feature type="compositionally biased region" description="Basic and acidic residues" evidence="1">
    <location>
        <begin position="306"/>
        <end position="315"/>
    </location>
</feature>
<evidence type="ECO:0000313" key="2">
    <source>
        <dbReference type="EMBL" id="GJT80723.1"/>
    </source>
</evidence>
<comment type="caution">
    <text evidence="2">The sequence shown here is derived from an EMBL/GenBank/DDBJ whole genome shotgun (WGS) entry which is preliminary data.</text>
</comment>
<name>A0ABQ5H0X5_9ASTR</name>
<evidence type="ECO:0000256" key="1">
    <source>
        <dbReference type="SAM" id="MobiDB-lite"/>
    </source>
</evidence>
<sequence length="390" mass="43570">MALESPPSQQLPQLPPSSKVNFKCKDDIIAFNNAIALLEHPNKLYHLMLSFLSNYCIFKDLTLQPSVMYVEYLKEFWYTSEVEEETKTITFLLSWWDEPLSFTKDEFISAIGLSICKDPVPLPPKEAVRARLATLGIFDKDNPTLSSIVLVAKLFKEPKQSLIPPSREVNANDTADKSLSKTSEVIIPKKQVAETQHAKVIVPTVDATKSLKASVLAKEQVNQPSAANTKKTPVFDDSHHEVSEHTSWEKNAFADFQSLSSHLDHVCEEALTKALKTEIGESVSSKVSLDVRALLEEVVIIDDHAEGEKSTKGQMDENANPLNIQGEHSNIKTANPKTTKDNTDYDELDKEPLSKKFKIMTPILNIITPTPLFSIPLEHVMKPPPQQESV</sequence>
<evidence type="ECO:0000313" key="3">
    <source>
        <dbReference type="Proteomes" id="UP001151760"/>
    </source>
</evidence>
<dbReference type="Proteomes" id="UP001151760">
    <property type="component" value="Unassembled WGS sequence"/>
</dbReference>
<feature type="compositionally biased region" description="Polar residues" evidence="1">
    <location>
        <begin position="320"/>
        <end position="337"/>
    </location>
</feature>
<protein>
    <submittedName>
        <fullName evidence="2">Uncharacterized protein</fullName>
    </submittedName>
</protein>
<proteinExistence type="predicted"/>
<organism evidence="2 3">
    <name type="scientific">Tanacetum coccineum</name>
    <dbReference type="NCBI Taxonomy" id="301880"/>
    <lineage>
        <taxon>Eukaryota</taxon>
        <taxon>Viridiplantae</taxon>
        <taxon>Streptophyta</taxon>
        <taxon>Embryophyta</taxon>
        <taxon>Tracheophyta</taxon>
        <taxon>Spermatophyta</taxon>
        <taxon>Magnoliopsida</taxon>
        <taxon>eudicotyledons</taxon>
        <taxon>Gunneridae</taxon>
        <taxon>Pentapetalae</taxon>
        <taxon>asterids</taxon>
        <taxon>campanulids</taxon>
        <taxon>Asterales</taxon>
        <taxon>Asteraceae</taxon>
        <taxon>Asteroideae</taxon>
        <taxon>Anthemideae</taxon>
        <taxon>Anthemidinae</taxon>
        <taxon>Tanacetum</taxon>
    </lineage>
</organism>
<feature type="region of interest" description="Disordered" evidence="1">
    <location>
        <begin position="306"/>
        <end position="347"/>
    </location>
</feature>